<keyword evidence="7" id="KW-0407">Ion channel</keyword>
<dbReference type="GO" id="GO:0099604">
    <property type="term" value="F:ligand-gated calcium channel activity"/>
    <property type="evidence" value="ECO:0007669"/>
    <property type="project" value="TreeGrafter"/>
</dbReference>
<feature type="transmembrane region" description="Helical" evidence="8">
    <location>
        <begin position="619"/>
        <end position="641"/>
    </location>
</feature>
<reference evidence="12" key="2">
    <citation type="submission" date="2025-09" db="UniProtKB">
        <authorList>
            <consortium name="Ensembl"/>
        </authorList>
    </citation>
    <scope>IDENTIFICATION</scope>
</reference>
<dbReference type="Pfam" id="PF18139">
    <property type="entry name" value="LSDAT_euk"/>
    <property type="match status" value="1"/>
</dbReference>
<keyword evidence="3 8" id="KW-0812">Transmembrane</keyword>
<feature type="transmembrane region" description="Helical" evidence="8">
    <location>
        <begin position="712"/>
        <end position="737"/>
    </location>
</feature>
<evidence type="ECO:0000259" key="11">
    <source>
        <dbReference type="Pfam" id="PF25508"/>
    </source>
</evidence>
<dbReference type="Pfam" id="PF00520">
    <property type="entry name" value="Ion_trans"/>
    <property type="match status" value="1"/>
</dbReference>
<dbReference type="PANTHER" id="PTHR13800:SF2">
    <property type="entry name" value="TRANSIENT RECEPTOR POTENTIAL CATION CHANNEL SUBFAMILY M MEMBER 2"/>
    <property type="match status" value="1"/>
</dbReference>
<feature type="domain" description="TRPM-like" evidence="11">
    <location>
        <begin position="454"/>
        <end position="544"/>
    </location>
</feature>
<evidence type="ECO:0000256" key="3">
    <source>
        <dbReference type="ARBA" id="ARBA00022692"/>
    </source>
</evidence>
<evidence type="ECO:0000256" key="7">
    <source>
        <dbReference type="ARBA" id="ARBA00023303"/>
    </source>
</evidence>
<evidence type="ECO:0000259" key="10">
    <source>
        <dbReference type="Pfam" id="PF18139"/>
    </source>
</evidence>
<feature type="domain" description="TRPM SLOG" evidence="10">
    <location>
        <begin position="112"/>
        <end position="285"/>
    </location>
</feature>
<feature type="domain" description="Ion transport" evidence="9">
    <location>
        <begin position="550"/>
        <end position="748"/>
    </location>
</feature>
<keyword evidence="6 8" id="KW-0472">Membrane</keyword>
<dbReference type="InterPro" id="IPR041491">
    <property type="entry name" value="TRPM_SLOG"/>
</dbReference>
<comment type="subcellular location">
    <subcellularLocation>
        <location evidence="1">Membrane</location>
        <topology evidence="1">Multi-pass membrane protein</topology>
    </subcellularLocation>
</comment>
<dbReference type="InterPro" id="IPR005821">
    <property type="entry name" value="Ion_trans_dom"/>
</dbReference>
<evidence type="ECO:0000313" key="13">
    <source>
        <dbReference type="Proteomes" id="UP000694557"/>
    </source>
</evidence>
<dbReference type="InterPro" id="IPR050927">
    <property type="entry name" value="TRPM"/>
</dbReference>
<name>A0A8C7KXB6_ONCKI</name>
<dbReference type="Ensembl" id="ENSOKIT00005113641.1">
    <property type="protein sequence ID" value="ENSOKIP00005106006.1"/>
    <property type="gene ID" value="ENSOKIG00005046558.1"/>
</dbReference>
<dbReference type="Pfam" id="PF25508">
    <property type="entry name" value="TRPM2"/>
    <property type="match status" value="2"/>
</dbReference>
<accession>A0A8C7KXB6</accession>
<keyword evidence="13" id="KW-1185">Reference proteome</keyword>
<evidence type="ECO:0000256" key="6">
    <source>
        <dbReference type="ARBA" id="ARBA00023136"/>
    </source>
</evidence>
<sequence>MGESLLLEPSLAQTLAVSAAKTSKLSLSTSTQRSLAAWIKDNIRKKECCFYVNSDSKGICKCGYQRIHHVDDSIKPENYLGETWDRHRHVHEVPTDAYGDIWFGGLGQKIGRYVRVSSDTSPDLLYQLLTEQWKLPPPNLLISVTGGAKNFYMKPHLTALFRRGLIKVAQTTGAWIITGGTHAGVMKHVGQAVREYVLSSGSMEGQIVAIGVATWGAIHNRRPLVHHEGRFPAHYSLDMQSQGHLSCLDNNHSHFLLVDDGTHGCYGVEIELRSRLERLISQQPLGNRGRTRGNGFHISFELHTKPDQHLVALVIRSRLPGNTTALVLIQVYLSLSSPLPLPANRSSESVGMERWERQLELAVAWNRVDIAKTDIFTEDSQWKSSDLHQAMFSALLGHKPQFVQLLLENGVCLREFLGDQTTLCDLYTQLPTSCFFLRRLRKNIITLNMFVRFLQSRDCTSAALAASKILKKLAEEGAEEEDEAEEMRELAKHYETHAIGVFNECHCCDEERAQRLLIRISSSWGQTTCLRLALEADDKSFVAHSGVQKADMYINDMWNILDFLSILLFIIGLAFRLTTRLFYAGKVILCIDFIIFCLRLMAIFIISKTLGPKIIIVRRMMLDMFFFMFLLSIWVVAYGVAKQGILIHNEDRLDWIVRGVIYEPYLIIFGNMPSNIDNALFDIKACSVNGTESQKPKCPILNEDKMPAFPEWLTIILLCVYLLFANILLLNLLIAIFNYTFQEVQDNTDTIWKFQRYELIKEYHSRPAAPPPLILLSHIFLFIRRIVLQRPPNSYRAFSES</sequence>
<feature type="domain" description="TRPM-like" evidence="11">
    <location>
        <begin position="374"/>
        <end position="442"/>
    </location>
</feature>
<feature type="transmembrane region" description="Helical" evidence="8">
    <location>
        <begin position="587"/>
        <end position="607"/>
    </location>
</feature>
<dbReference type="PANTHER" id="PTHR13800">
    <property type="entry name" value="TRANSIENT RECEPTOR POTENTIAL CATION CHANNEL, SUBFAMILY M, MEMBER 6"/>
    <property type="match status" value="1"/>
</dbReference>
<evidence type="ECO:0000259" key="9">
    <source>
        <dbReference type="Pfam" id="PF00520"/>
    </source>
</evidence>
<evidence type="ECO:0000313" key="12">
    <source>
        <dbReference type="Ensembl" id="ENSOKIP00005106006.1"/>
    </source>
</evidence>
<feature type="transmembrane region" description="Helical" evidence="8">
    <location>
        <begin position="768"/>
        <end position="787"/>
    </location>
</feature>
<gene>
    <name evidence="12" type="primary">TRPM2</name>
    <name evidence="12" type="synonym">trpm2</name>
</gene>
<keyword evidence="2" id="KW-0813">Transport</keyword>
<dbReference type="Proteomes" id="UP000694557">
    <property type="component" value="Unassembled WGS sequence"/>
</dbReference>
<dbReference type="GeneTree" id="ENSGT00940000156404"/>
<protein>
    <submittedName>
        <fullName evidence="12">Transient receptor potential cation channel, subfamily M, member 2</fullName>
    </submittedName>
</protein>
<evidence type="ECO:0000256" key="8">
    <source>
        <dbReference type="SAM" id="Phobius"/>
    </source>
</evidence>
<evidence type="ECO:0000256" key="4">
    <source>
        <dbReference type="ARBA" id="ARBA00022989"/>
    </source>
</evidence>
<organism evidence="12 13">
    <name type="scientific">Oncorhynchus kisutch</name>
    <name type="common">Coho salmon</name>
    <name type="synonym">Salmo kisutch</name>
    <dbReference type="NCBI Taxonomy" id="8019"/>
    <lineage>
        <taxon>Eukaryota</taxon>
        <taxon>Metazoa</taxon>
        <taxon>Chordata</taxon>
        <taxon>Craniata</taxon>
        <taxon>Vertebrata</taxon>
        <taxon>Euteleostomi</taxon>
        <taxon>Actinopterygii</taxon>
        <taxon>Neopterygii</taxon>
        <taxon>Teleostei</taxon>
        <taxon>Protacanthopterygii</taxon>
        <taxon>Salmoniformes</taxon>
        <taxon>Salmonidae</taxon>
        <taxon>Salmoninae</taxon>
        <taxon>Oncorhynchus</taxon>
    </lineage>
</organism>
<feature type="transmembrane region" description="Helical" evidence="8">
    <location>
        <begin position="557"/>
        <end position="575"/>
    </location>
</feature>
<keyword evidence="4 8" id="KW-1133">Transmembrane helix</keyword>
<dbReference type="AlphaFoldDB" id="A0A8C7KXB6"/>
<evidence type="ECO:0000256" key="2">
    <source>
        <dbReference type="ARBA" id="ARBA00022448"/>
    </source>
</evidence>
<evidence type="ECO:0000256" key="5">
    <source>
        <dbReference type="ARBA" id="ARBA00023065"/>
    </source>
</evidence>
<evidence type="ECO:0000256" key="1">
    <source>
        <dbReference type="ARBA" id="ARBA00004141"/>
    </source>
</evidence>
<dbReference type="GO" id="GO:0005886">
    <property type="term" value="C:plasma membrane"/>
    <property type="evidence" value="ECO:0007669"/>
    <property type="project" value="TreeGrafter"/>
</dbReference>
<proteinExistence type="predicted"/>
<keyword evidence="5" id="KW-0406">Ion transport</keyword>
<reference evidence="12" key="1">
    <citation type="submission" date="2025-08" db="UniProtKB">
        <authorList>
            <consortium name="Ensembl"/>
        </authorList>
    </citation>
    <scope>IDENTIFICATION</scope>
</reference>
<dbReference type="InterPro" id="IPR057366">
    <property type="entry name" value="TRPM-like"/>
</dbReference>